<dbReference type="EMBL" id="LTAY01000037">
    <property type="protein sequence ID" value="OPX48063.1"/>
    <property type="molecule type" value="Genomic_DNA"/>
</dbReference>
<keyword evidence="5 8" id="KW-0812">Transmembrane</keyword>
<dbReference type="Proteomes" id="UP000191448">
    <property type="component" value="Unassembled WGS sequence"/>
</dbReference>
<evidence type="ECO:0000313" key="9">
    <source>
        <dbReference type="EMBL" id="OPX48063.1"/>
    </source>
</evidence>
<keyword evidence="6 8" id="KW-1133">Transmembrane helix</keyword>
<dbReference type="GO" id="GO:0033214">
    <property type="term" value="P:siderophore-iron import into cell"/>
    <property type="evidence" value="ECO:0007669"/>
    <property type="project" value="TreeGrafter"/>
</dbReference>
<reference evidence="9 10" key="1">
    <citation type="submission" date="2016-02" db="EMBL/GenBank/DDBJ databases">
        <title>Genome sequence of Clostridium thermobutyricum DSM 4928.</title>
        <authorList>
            <person name="Poehlein A."/>
            <person name="Daniel R."/>
        </authorList>
    </citation>
    <scope>NUCLEOTIDE SEQUENCE [LARGE SCALE GENOMIC DNA]</scope>
    <source>
        <strain evidence="9 10">DSM 4928</strain>
    </source>
</reference>
<organism evidence="9 10">
    <name type="scientific">Clostridium thermobutyricum DSM 4928</name>
    <dbReference type="NCBI Taxonomy" id="1121339"/>
    <lineage>
        <taxon>Bacteria</taxon>
        <taxon>Bacillati</taxon>
        <taxon>Bacillota</taxon>
        <taxon>Clostridia</taxon>
        <taxon>Eubacteriales</taxon>
        <taxon>Clostridiaceae</taxon>
        <taxon>Clostridium</taxon>
    </lineage>
</organism>
<feature type="transmembrane region" description="Helical" evidence="8">
    <location>
        <begin position="190"/>
        <end position="220"/>
    </location>
</feature>
<comment type="caution">
    <text evidence="9">The sequence shown here is derived from an EMBL/GenBank/DDBJ whole genome shotgun (WGS) entry which is preliminary data.</text>
</comment>
<feature type="transmembrane region" description="Helical" evidence="8">
    <location>
        <begin position="101"/>
        <end position="121"/>
    </location>
</feature>
<feature type="transmembrane region" description="Helical" evidence="8">
    <location>
        <begin position="259"/>
        <end position="278"/>
    </location>
</feature>
<dbReference type="InterPro" id="IPR037294">
    <property type="entry name" value="ABC_BtuC-like"/>
</dbReference>
<evidence type="ECO:0000256" key="3">
    <source>
        <dbReference type="ARBA" id="ARBA00022448"/>
    </source>
</evidence>
<feature type="transmembrane region" description="Helical" evidence="8">
    <location>
        <begin position="58"/>
        <end position="89"/>
    </location>
</feature>
<dbReference type="Gene3D" id="1.10.3470.10">
    <property type="entry name" value="ABC transporter involved in vitamin B12 uptake, BtuC"/>
    <property type="match status" value="1"/>
</dbReference>
<keyword evidence="7 8" id="KW-0472">Membrane</keyword>
<evidence type="ECO:0000256" key="2">
    <source>
        <dbReference type="ARBA" id="ARBA00007935"/>
    </source>
</evidence>
<protein>
    <submittedName>
        <fullName evidence="9">Iron-uptake system permease protein FeuB</fullName>
    </submittedName>
</protein>
<dbReference type="GO" id="GO:0005886">
    <property type="term" value="C:plasma membrane"/>
    <property type="evidence" value="ECO:0007669"/>
    <property type="project" value="UniProtKB-SubCell"/>
</dbReference>
<evidence type="ECO:0000256" key="8">
    <source>
        <dbReference type="SAM" id="Phobius"/>
    </source>
</evidence>
<accession>A0A1V4SVN1</accession>
<keyword evidence="3" id="KW-0813">Transport</keyword>
<comment type="similarity">
    <text evidence="2">Belongs to the binding-protein-dependent transport system permease family. FecCD subfamily.</text>
</comment>
<evidence type="ECO:0000256" key="4">
    <source>
        <dbReference type="ARBA" id="ARBA00022475"/>
    </source>
</evidence>
<gene>
    <name evidence="9" type="primary">feuB</name>
    <name evidence="9" type="ORF">CLTHE_16350</name>
</gene>
<evidence type="ECO:0000256" key="1">
    <source>
        <dbReference type="ARBA" id="ARBA00004651"/>
    </source>
</evidence>
<feature type="transmembrane region" description="Helical" evidence="8">
    <location>
        <begin position="232"/>
        <end position="253"/>
    </location>
</feature>
<proteinExistence type="inferred from homology"/>
<dbReference type="AlphaFoldDB" id="A0A1V4SVN1"/>
<sequence>MDIEKLNILFISRFPRLISILVAGVGMSIAGVIMQQISNNKFVSPTTSATIDSAKLGALFSTIFFVQVGILGKMLISFIFSILGTFIFMKIMKKIKVKDNIFIPLIGITLGGVIGAVTDFIGYRFNLIQNMTSFLQGNFSGVIRGNYELILLSIPLLVISGLYASKFTVIGMGENISTNLGVNFERTLNIGVVIVSIISSLVVITVGSIPFVGLIIPNIVSIRNGDNLKNNIWEIGILGGIFLLTCDIIGRLIIYPYEIPINLIVGVIGSFVFLYLIFRGEK</sequence>
<evidence type="ECO:0000256" key="7">
    <source>
        <dbReference type="ARBA" id="ARBA00023136"/>
    </source>
</evidence>
<evidence type="ECO:0000313" key="10">
    <source>
        <dbReference type="Proteomes" id="UP000191448"/>
    </source>
</evidence>
<keyword evidence="4" id="KW-1003">Cell membrane</keyword>
<dbReference type="PANTHER" id="PTHR30472">
    <property type="entry name" value="FERRIC ENTEROBACTIN TRANSPORT SYSTEM PERMEASE PROTEIN"/>
    <property type="match status" value="1"/>
</dbReference>
<dbReference type="InterPro" id="IPR000522">
    <property type="entry name" value="ABC_transptr_permease_BtuC"/>
</dbReference>
<dbReference type="PANTHER" id="PTHR30472:SF27">
    <property type="entry name" value="PETROBACTIN IMPORT SYSTEM PERMEASE PROTEIN YCLN"/>
    <property type="match status" value="1"/>
</dbReference>
<dbReference type="SUPFAM" id="SSF81345">
    <property type="entry name" value="ABC transporter involved in vitamin B12 uptake, BtuC"/>
    <property type="match status" value="1"/>
</dbReference>
<dbReference type="CDD" id="cd06550">
    <property type="entry name" value="TM_ABC_iron-siderophores_like"/>
    <property type="match status" value="1"/>
</dbReference>
<dbReference type="Pfam" id="PF01032">
    <property type="entry name" value="FecCD"/>
    <property type="match status" value="1"/>
</dbReference>
<evidence type="ECO:0000256" key="5">
    <source>
        <dbReference type="ARBA" id="ARBA00022692"/>
    </source>
</evidence>
<evidence type="ECO:0000256" key="6">
    <source>
        <dbReference type="ARBA" id="ARBA00022989"/>
    </source>
</evidence>
<feature type="transmembrane region" description="Helical" evidence="8">
    <location>
        <begin position="150"/>
        <end position="170"/>
    </location>
</feature>
<name>A0A1V4SVN1_9CLOT</name>
<dbReference type="GO" id="GO:0022857">
    <property type="term" value="F:transmembrane transporter activity"/>
    <property type="evidence" value="ECO:0007669"/>
    <property type="project" value="InterPro"/>
</dbReference>
<comment type="subcellular location">
    <subcellularLocation>
        <location evidence="1">Cell membrane</location>
        <topology evidence="1">Multi-pass membrane protein</topology>
    </subcellularLocation>
</comment>
<feature type="transmembrane region" description="Helical" evidence="8">
    <location>
        <begin position="20"/>
        <end position="38"/>
    </location>
</feature>